<proteinExistence type="predicted"/>
<evidence type="ECO:0000313" key="1">
    <source>
        <dbReference type="EMBL" id="CAD6266338.1"/>
    </source>
</evidence>
<dbReference type="AlphaFoldDB" id="A0A811R8Q2"/>
<dbReference type="EMBL" id="CAJGYO010000013">
    <property type="protein sequence ID" value="CAD6266338.1"/>
    <property type="molecule type" value="Genomic_DNA"/>
</dbReference>
<protein>
    <submittedName>
        <fullName evidence="1">Uncharacterized protein</fullName>
    </submittedName>
</protein>
<sequence length="269" mass="28433">MAEPNVLPALVLSRFQLSLSPAYVHLRLRVESGDGARQFVLGGGVGLVWVSLPGAGRAPTTVRSGGGVGLVRVSLPGAGRAPTTVRSGGGVGLVRVSLPGAGRARTTVRSGGGVGLVRVSLLGAGRTVGRFPPSRAKFAKPAEQGPPGHLKGAALAGLLTCYKPATGAALCYVSNNPSPSSLNDPCSLKMRPSTKSLMLFLTRSISFIKNYGRAYLEAELNKLAKTMFFSFTNDDKVKESLHKLIEEGVDTTFYHIASLKTWYRWLRGK</sequence>
<keyword evidence="2" id="KW-1185">Reference proteome</keyword>
<accession>A0A811R8Q2</accession>
<organism evidence="1 2">
    <name type="scientific">Miscanthus lutarioriparius</name>
    <dbReference type="NCBI Taxonomy" id="422564"/>
    <lineage>
        <taxon>Eukaryota</taxon>
        <taxon>Viridiplantae</taxon>
        <taxon>Streptophyta</taxon>
        <taxon>Embryophyta</taxon>
        <taxon>Tracheophyta</taxon>
        <taxon>Spermatophyta</taxon>
        <taxon>Magnoliopsida</taxon>
        <taxon>Liliopsida</taxon>
        <taxon>Poales</taxon>
        <taxon>Poaceae</taxon>
        <taxon>PACMAD clade</taxon>
        <taxon>Panicoideae</taxon>
        <taxon>Andropogonodae</taxon>
        <taxon>Andropogoneae</taxon>
        <taxon>Saccharinae</taxon>
        <taxon>Miscanthus</taxon>
    </lineage>
</organism>
<gene>
    <name evidence="1" type="ORF">NCGR_LOCUS49643</name>
</gene>
<dbReference type="Proteomes" id="UP000604825">
    <property type="component" value="Unassembled WGS sequence"/>
</dbReference>
<comment type="caution">
    <text evidence="1">The sequence shown here is derived from an EMBL/GenBank/DDBJ whole genome shotgun (WGS) entry which is preliminary data.</text>
</comment>
<name>A0A811R8Q2_9POAL</name>
<evidence type="ECO:0000313" key="2">
    <source>
        <dbReference type="Proteomes" id="UP000604825"/>
    </source>
</evidence>
<reference evidence="1" key="1">
    <citation type="submission" date="2020-10" db="EMBL/GenBank/DDBJ databases">
        <authorList>
            <person name="Han B."/>
            <person name="Lu T."/>
            <person name="Zhao Q."/>
            <person name="Huang X."/>
            <person name="Zhao Y."/>
        </authorList>
    </citation>
    <scope>NUCLEOTIDE SEQUENCE</scope>
</reference>